<keyword evidence="2" id="KW-0575">Peroxidase</keyword>
<comment type="cofactor">
    <cofactor evidence="1">
        <name>heme b</name>
        <dbReference type="ChEBI" id="CHEBI:60344"/>
    </cofactor>
</comment>
<dbReference type="GO" id="GO:0005829">
    <property type="term" value="C:cytosol"/>
    <property type="evidence" value="ECO:0007669"/>
    <property type="project" value="TreeGrafter"/>
</dbReference>
<dbReference type="GO" id="GO:0004601">
    <property type="term" value="F:peroxidase activity"/>
    <property type="evidence" value="ECO:0007669"/>
    <property type="project" value="UniProtKB-KW"/>
</dbReference>
<protein>
    <submittedName>
        <fullName evidence="8">Unannotated protein</fullName>
    </submittedName>
</protein>
<name>A0A6J6XT57_9ZZZZ</name>
<keyword evidence="5" id="KW-0560">Oxidoreductase</keyword>
<sequence>MRRGIPFGTSLPADAPSTHPAARPAYPADRGLLFLCYQSSIRRQFEFVQSRWVNDPNFPRNDSGQDPVIAQNATPGSFTLPGGQPNHIALMQRFVTTTGGDYFFQPSLAALKRLAGSAPVVAVAGVALPLSTTAASGPPRLPASPRRRKSKVRRPKRS</sequence>
<reference evidence="8" key="1">
    <citation type="submission" date="2020-05" db="EMBL/GenBank/DDBJ databases">
        <authorList>
            <person name="Chiriac C."/>
            <person name="Salcher M."/>
            <person name="Ghai R."/>
            <person name="Kavagutti S V."/>
        </authorList>
    </citation>
    <scope>NUCLEOTIDE SEQUENCE</scope>
</reference>
<dbReference type="EMBL" id="CAFAAJ010000039">
    <property type="protein sequence ID" value="CAB4798386.1"/>
    <property type="molecule type" value="Genomic_DNA"/>
</dbReference>
<dbReference type="InterPro" id="IPR006314">
    <property type="entry name" value="Dyp_peroxidase"/>
</dbReference>
<evidence type="ECO:0000256" key="6">
    <source>
        <dbReference type="ARBA" id="ARBA00023004"/>
    </source>
</evidence>
<proteinExistence type="predicted"/>
<dbReference type="GO" id="GO:0046872">
    <property type="term" value="F:metal ion binding"/>
    <property type="evidence" value="ECO:0007669"/>
    <property type="project" value="UniProtKB-KW"/>
</dbReference>
<evidence type="ECO:0000256" key="5">
    <source>
        <dbReference type="ARBA" id="ARBA00023002"/>
    </source>
</evidence>
<dbReference type="PANTHER" id="PTHR30521:SF4">
    <property type="entry name" value="DEFERROCHELATASE"/>
    <property type="match status" value="1"/>
</dbReference>
<keyword evidence="6" id="KW-0408">Iron</keyword>
<feature type="region of interest" description="Disordered" evidence="7">
    <location>
        <begin position="1"/>
        <end position="22"/>
    </location>
</feature>
<dbReference type="GO" id="GO:0020037">
    <property type="term" value="F:heme binding"/>
    <property type="evidence" value="ECO:0007669"/>
    <property type="project" value="InterPro"/>
</dbReference>
<gene>
    <name evidence="8" type="ORF">UFOPK3001_00791</name>
</gene>
<keyword evidence="3" id="KW-0349">Heme</keyword>
<feature type="region of interest" description="Disordered" evidence="7">
    <location>
        <begin position="132"/>
        <end position="158"/>
    </location>
</feature>
<dbReference type="PANTHER" id="PTHR30521">
    <property type="entry name" value="DEFERROCHELATASE/PEROXIDASE"/>
    <property type="match status" value="1"/>
</dbReference>
<dbReference type="PROSITE" id="PS51404">
    <property type="entry name" value="DYP_PEROXIDASE"/>
    <property type="match status" value="1"/>
</dbReference>
<accession>A0A6J6XT57</accession>
<keyword evidence="4" id="KW-0479">Metal-binding</keyword>
<evidence type="ECO:0000256" key="1">
    <source>
        <dbReference type="ARBA" id="ARBA00001970"/>
    </source>
</evidence>
<evidence type="ECO:0000256" key="2">
    <source>
        <dbReference type="ARBA" id="ARBA00022559"/>
    </source>
</evidence>
<evidence type="ECO:0000256" key="7">
    <source>
        <dbReference type="SAM" id="MobiDB-lite"/>
    </source>
</evidence>
<dbReference type="AlphaFoldDB" id="A0A6J6XT57"/>
<feature type="compositionally biased region" description="Basic residues" evidence="7">
    <location>
        <begin position="145"/>
        <end position="158"/>
    </location>
</feature>
<evidence type="ECO:0000313" key="8">
    <source>
        <dbReference type="EMBL" id="CAB4798386.1"/>
    </source>
</evidence>
<dbReference type="InterPro" id="IPR011008">
    <property type="entry name" value="Dimeric_a/b-barrel"/>
</dbReference>
<organism evidence="8">
    <name type="scientific">freshwater metagenome</name>
    <dbReference type="NCBI Taxonomy" id="449393"/>
    <lineage>
        <taxon>unclassified sequences</taxon>
        <taxon>metagenomes</taxon>
        <taxon>ecological metagenomes</taxon>
    </lineage>
</organism>
<evidence type="ECO:0000256" key="3">
    <source>
        <dbReference type="ARBA" id="ARBA00022617"/>
    </source>
</evidence>
<evidence type="ECO:0000256" key="4">
    <source>
        <dbReference type="ARBA" id="ARBA00022723"/>
    </source>
</evidence>
<dbReference type="SUPFAM" id="SSF54909">
    <property type="entry name" value="Dimeric alpha+beta barrel"/>
    <property type="match status" value="1"/>
</dbReference>